<gene>
    <name evidence="7" type="ORF">BFC18_02695</name>
</gene>
<keyword evidence="8" id="KW-1185">Reference proteome</keyword>
<feature type="active site" description="Nucleophile" evidence="4">
    <location>
        <position position="140"/>
    </location>
</feature>
<dbReference type="PANTHER" id="PTHR43798:SF33">
    <property type="entry name" value="HYDROLASE, PUTATIVE (AFU_ORTHOLOGUE AFUA_2G14860)-RELATED"/>
    <property type="match status" value="1"/>
</dbReference>
<evidence type="ECO:0000256" key="5">
    <source>
        <dbReference type="SAM" id="SignalP"/>
    </source>
</evidence>
<keyword evidence="5" id="KW-0732">Signal</keyword>
<feature type="active site" description="Proton donor" evidence="4">
    <location>
        <position position="310"/>
    </location>
</feature>
<dbReference type="InterPro" id="IPR000073">
    <property type="entry name" value="AB_hydrolase_1"/>
</dbReference>
<keyword evidence="2 3" id="KW-0378">Hydrolase</keyword>
<sequence length="333" mass="36629">MRFKLPSSAKAVALSLLTVLSFCVTSFHSVAETAAWAQPEKELMVPVEGGKIYVRVNGLEHKNATPVIFIHGGPGGTHNGFAGMTELANDRMVIMYDQLDSGKSEQPNDPVNWRVERFVDSLETIRKTLGLDEWHVVGHSWGSALALEYSAKYPQRTVSTVLGGTFISTPHWIMDANLLVKAAPQDVQATLKQCESAAPPEGDVCRKAYTKLYSVYYIRGIGTEAARAYYENVGGNGFNPLIYNKMWGPSEFSSTGVLKSYDATHLLAGIDPMKTLFMIGQYDSARIDTVQDYLALTPGAELAVVPGGAHGFYNDRPRITFALLKSWLDRKDK</sequence>
<feature type="domain" description="AB hydrolase-1" evidence="6">
    <location>
        <begin position="66"/>
        <end position="187"/>
    </location>
</feature>
<dbReference type="PANTHER" id="PTHR43798">
    <property type="entry name" value="MONOACYLGLYCEROL LIPASE"/>
    <property type="match status" value="1"/>
</dbReference>
<dbReference type="SUPFAM" id="SSF53474">
    <property type="entry name" value="alpha/beta-Hydrolases"/>
    <property type="match status" value="1"/>
</dbReference>
<dbReference type="STRING" id="1656094.BFC18_02695"/>
<organism evidence="7 8">
    <name type="scientific">Alteromonas confluentis</name>
    <dbReference type="NCBI Taxonomy" id="1656094"/>
    <lineage>
        <taxon>Bacteria</taxon>
        <taxon>Pseudomonadati</taxon>
        <taxon>Pseudomonadota</taxon>
        <taxon>Gammaproteobacteria</taxon>
        <taxon>Alteromonadales</taxon>
        <taxon>Alteromonadaceae</taxon>
        <taxon>Alteromonas/Salinimonas group</taxon>
        <taxon>Alteromonas</taxon>
    </lineage>
</organism>
<dbReference type="GO" id="GO:0008233">
    <property type="term" value="F:peptidase activity"/>
    <property type="evidence" value="ECO:0007669"/>
    <property type="project" value="InterPro"/>
</dbReference>
<feature type="chain" id="PRO_5009209846" evidence="5">
    <location>
        <begin position="32"/>
        <end position="333"/>
    </location>
</feature>
<dbReference type="InterPro" id="IPR029058">
    <property type="entry name" value="AB_hydrolase_fold"/>
</dbReference>
<evidence type="ECO:0000256" key="3">
    <source>
        <dbReference type="PIRNR" id="PIRNR005539"/>
    </source>
</evidence>
<evidence type="ECO:0000256" key="2">
    <source>
        <dbReference type="ARBA" id="ARBA00022801"/>
    </source>
</evidence>
<dbReference type="OrthoDB" id="9773293at2"/>
<dbReference type="InterPro" id="IPR002410">
    <property type="entry name" value="Peptidase_S33"/>
</dbReference>
<name>A0A1E7ZG40_9ALTE</name>
<evidence type="ECO:0000313" key="7">
    <source>
        <dbReference type="EMBL" id="OFC72483.1"/>
    </source>
</evidence>
<dbReference type="Pfam" id="PF00561">
    <property type="entry name" value="Abhydrolase_1"/>
    <property type="match status" value="1"/>
</dbReference>
<dbReference type="GO" id="GO:0006508">
    <property type="term" value="P:proteolysis"/>
    <property type="evidence" value="ECO:0007669"/>
    <property type="project" value="InterPro"/>
</dbReference>
<dbReference type="PRINTS" id="PR00793">
    <property type="entry name" value="PROAMNOPTASE"/>
</dbReference>
<comment type="similarity">
    <text evidence="1">Belongs to the peptidase S33 family.</text>
</comment>
<dbReference type="PIRSF" id="PIRSF005539">
    <property type="entry name" value="Pept_S33_TRI_F1"/>
    <property type="match status" value="1"/>
</dbReference>
<evidence type="ECO:0000259" key="6">
    <source>
        <dbReference type="Pfam" id="PF00561"/>
    </source>
</evidence>
<feature type="active site" evidence="4">
    <location>
        <position position="283"/>
    </location>
</feature>
<feature type="signal peptide" evidence="5">
    <location>
        <begin position="1"/>
        <end position="31"/>
    </location>
</feature>
<evidence type="ECO:0000256" key="4">
    <source>
        <dbReference type="PIRSR" id="PIRSR005539-1"/>
    </source>
</evidence>
<dbReference type="RefSeq" id="WP_070123397.1">
    <property type="nucleotide sequence ID" value="NZ_MDHN01000004.1"/>
</dbReference>
<protein>
    <submittedName>
        <fullName evidence="7">Proline iminopeptidase</fullName>
    </submittedName>
</protein>
<dbReference type="Gene3D" id="3.40.50.1820">
    <property type="entry name" value="alpha/beta hydrolase"/>
    <property type="match status" value="1"/>
</dbReference>
<dbReference type="Proteomes" id="UP000175691">
    <property type="component" value="Unassembled WGS sequence"/>
</dbReference>
<reference evidence="7 8" key="1">
    <citation type="submission" date="2016-08" db="EMBL/GenBank/DDBJ databases">
        <authorList>
            <person name="Seilhamer J.J."/>
        </authorList>
    </citation>
    <scope>NUCLEOTIDE SEQUENCE [LARGE SCALE GENOMIC DNA]</scope>
    <source>
        <strain evidence="7 8">KCTC 42603</strain>
    </source>
</reference>
<accession>A0A1E7ZG40</accession>
<dbReference type="InterPro" id="IPR050266">
    <property type="entry name" value="AB_hydrolase_sf"/>
</dbReference>
<dbReference type="EMBL" id="MDHN01000004">
    <property type="protein sequence ID" value="OFC72483.1"/>
    <property type="molecule type" value="Genomic_DNA"/>
</dbReference>
<dbReference type="AlphaFoldDB" id="A0A1E7ZG40"/>
<evidence type="ECO:0000313" key="8">
    <source>
        <dbReference type="Proteomes" id="UP000175691"/>
    </source>
</evidence>
<evidence type="ECO:0000256" key="1">
    <source>
        <dbReference type="ARBA" id="ARBA00010088"/>
    </source>
</evidence>
<dbReference type="GO" id="GO:0016020">
    <property type="term" value="C:membrane"/>
    <property type="evidence" value="ECO:0007669"/>
    <property type="project" value="TreeGrafter"/>
</dbReference>
<dbReference type="NCBIfam" id="TIGR01250">
    <property type="entry name" value="pro_imino_pep_2"/>
    <property type="match status" value="1"/>
</dbReference>
<dbReference type="InterPro" id="IPR005945">
    <property type="entry name" value="Pro_imino_pep"/>
</dbReference>
<proteinExistence type="inferred from homology"/>
<comment type="caution">
    <text evidence="7">The sequence shown here is derived from an EMBL/GenBank/DDBJ whole genome shotgun (WGS) entry which is preliminary data.</text>
</comment>